<keyword evidence="2" id="KW-0028">Amino-acid biosynthesis</keyword>
<sequence>MAREKRRYDDNKGIGLVSPEDFTFGNNGDGLILQSGKVLAPVNIRYETYGELNKDKSNAILILHAFSGDAHVAGFHNPDDSSPGWWDSMVGPGKAFDTNKYFIICSNVIGGCQGSTGPSSLNPETGKPYAMDFPVITIDDMVNAQVRLIDYLGIDRLLAVAGGSMGGMQALEWATAHSERVQSALVLASTSRLTAQGIAFDAVGRNAIMSDPNWNNGNYYGRAVPSRGLAIARMIGHITYLSDESMHKKFGRRLQNKENYEYDFNDQFSVESYLEYQGDKFVERFDANTYIYLTKAMDYFDLSEKYGSLTYAFKKTNARFLVVSFSTDWLYPPYQSKEIVFALMKNSKDVTYVNINCPYGHDSFLLETERQTPLIASFLESVYRSIR</sequence>
<evidence type="ECO:0000313" key="5">
    <source>
        <dbReference type="Proteomes" id="UP001466331"/>
    </source>
</evidence>
<dbReference type="Proteomes" id="UP001466331">
    <property type="component" value="Unassembled WGS sequence"/>
</dbReference>
<dbReference type="NCBIfam" id="NF001209">
    <property type="entry name" value="PRK00175.1"/>
    <property type="match status" value="1"/>
</dbReference>
<comment type="function">
    <text evidence="2">Transfers an acetyl group from acetyl-CoA to L-homoserine, forming acetyl-L-homoserine.</text>
</comment>
<feature type="domain" description="AB hydrolase-1" evidence="3">
    <location>
        <begin position="58"/>
        <end position="365"/>
    </location>
</feature>
<dbReference type="Gene3D" id="3.40.50.1820">
    <property type="entry name" value="alpha/beta hydrolase"/>
    <property type="match status" value="1"/>
</dbReference>
<dbReference type="Pfam" id="PF00561">
    <property type="entry name" value="Abhydrolase_1"/>
    <property type="match status" value="1"/>
</dbReference>
<dbReference type="PANTHER" id="PTHR32268:SF11">
    <property type="entry name" value="HOMOSERINE O-ACETYLTRANSFERASE"/>
    <property type="match status" value="1"/>
</dbReference>
<dbReference type="NCBIfam" id="TIGR01392">
    <property type="entry name" value="homoserO_Ac_trn"/>
    <property type="match status" value="1"/>
</dbReference>
<comment type="subunit">
    <text evidence="2">Homodimer.</text>
</comment>
<keyword evidence="2" id="KW-0963">Cytoplasm</keyword>
<proteinExistence type="inferred from homology"/>
<feature type="binding site" evidence="2">
    <location>
        <position position="233"/>
    </location>
    <ligand>
        <name>substrate</name>
    </ligand>
</feature>
<comment type="caution">
    <text evidence="4">The sequence shown here is derived from an EMBL/GenBank/DDBJ whole genome shotgun (WGS) entry which is preliminary data.</text>
</comment>
<keyword evidence="2 4" id="KW-0012">Acyltransferase</keyword>
<comment type="catalytic activity">
    <reaction evidence="2">
        <text>L-homoserine + acetyl-CoA = O-acetyl-L-homoserine + CoA</text>
        <dbReference type="Rhea" id="RHEA:13701"/>
        <dbReference type="ChEBI" id="CHEBI:57287"/>
        <dbReference type="ChEBI" id="CHEBI:57288"/>
        <dbReference type="ChEBI" id="CHEBI:57476"/>
        <dbReference type="ChEBI" id="CHEBI:57716"/>
        <dbReference type="EC" id="2.3.1.31"/>
    </reaction>
</comment>
<dbReference type="InterPro" id="IPR008220">
    <property type="entry name" value="HAT_MetX-like"/>
</dbReference>
<comment type="similarity">
    <text evidence="2">Belongs to the AB hydrolase superfamily. MetX family.</text>
</comment>
<dbReference type="RefSeq" id="WP_420069999.1">
    <property type="nucleotide sequence ID" value="NZ_JBCHKQ010000004.1"/>
</dbReference>
<dbReference type="HAMAP" id="MF_00296">
    <property type="entry name" value="MetX_acyltransf"/>
    <property type="match status" value="1"/>
</dbReference>
<evidence type="ECO:0000259" key="3">
    <source>
        <dbReference type="Pfam" id="PF00561"/>
    </source>
</evidence>
<dbReference type="SUPFAM" id="SSF53474">
    <property type="entry name" value="alpha/beta-Hydrolases"/>
    <property type="match status" value="1"/>
</dbReference>
<keyword evidence="1 2" id="KW-0808">Transferase</keyword>
<name>A0ABU9UCZ7_9SPIR</name>
<reference evidence="4 5" key="1">
    <citation type="submission" date="2024-03" db="EMBL/GenBank/DDBJ databases">
        <title>Ignisphaera cupida sp. nov., a hyperthermophilic hydrolytic archaeon from a hot spring of Kamchatka, and proposal of Ignisphaeraceae fam. nov.</title>
        <authorList>
            <person name="Podosokorskaya O.A."/>
            <person name="Elcheninov A.G."/>
            <person name="Maltseva A.I."/>
            <person name="Zayulina K.S."/>
            <person name="Novikov A."/>
            <person name="Merkel A.Y."/>
        </authorList>
    </citation>
    <scope>NUCLEOTIDE SEQUENCE [LARGE SCALE GENOMIC DNA]</scope>
    <source>
        <strain evidence="4 5">38H-sp</strain>
    </source>
</reference>
<feature type="binding site" evidence="2">
    <location>
        <position position="362"/>
    </location>
    <ligand>
        <name>substrate</name>
    </ligand>
</feature>
<feature type="active site" evidence="2">
    <location>
        <position position="328"/>
    </location>
</feature>
<dbReference type="InterPro" id="IPR000073">
    <property type="entry name" value="AB_hydrolase_1"/>
</dbReference>
<keyword evidence="5" id="KW-1185">Reference proteome</keyword>
<dbReference type="PANTHER" id="PTHR32268">
    <property type="entry name" value="HOMOSERINE O-ACETYLTRANSFERASE"/>
    <property type="match status" value="1"/>
</dbReference>
<dbReference type="EC" id="2.3.1.31" evidence="2"/>
<keyword evidence="2" id="KW-0486">Methionine biosynthesis</keyword>
<feature type="active site" evidence="2">
    <location>
        <position position="361"/>
    </location>
</feature>
<dbReference type="InterPro" id="IPR029058">
    <property type="entry name" value="AB_hydrolase_fold"/>
</dbReference>
<dbReference type="PIRSF" id="PIRSF000443">
    <property type="entry name" value="Homoser_Ac_trans"/>
    <property type="match status" value="1"/>
</dbReference>
<dbReference type="GO" id="GO:0004414">
    <property type="term" value="F:homoserine O-acetyltransferase activity"/>
    <property type="evidence" value="ECO:0007669"/>
    <property type="project" value="UniProtKB-EC"/>
</dbReference>
<evidence type="ECO:0000256" key="2">
    <source>
        <dbReference type="HAMAP-Rule" id="MF_00296"/>
    </source>
</evidence>
<gene>
    <name evidence="2" type="primary">metXA</name>
    <name evidence="4" type="ORF">WKV44_08315</name>
</gene>
<accession>A0ABU9UCZ7</accession>
<feature type="active site" description="Nucleophile" evidence="2">
    <location>
        <position position="164"/>
    </location>
</feature>
<dbReference type="Gene3D" id="1.10.1740.110">
    <property type="match status" value="1"/>
</dbReference>
<comment type="caution">
    <text evidence="2">Lacks conserved residue(s) required for the propagation of feature annotation.</text>
</comment>
<dbReference type="EMBL" id="JBCHKQ010000004">
    <property type="protein sequence ID" value="MEM5948547.1"/>
    <property type="molecule type" value="Genomic_DNA"/>
</dbReference>
<comment type="pathway">
    <text evidence="2">Amino-acid biosynthesis; L-methionine biosynthesis via de novo pathway; O-acetyl-L-homoserine from L-homoserine: step 1/1.</text>
</comment>
<evidence type="ECO:0000256" key="1">
    <source>
        <dbReference type="ARBA" id="ARBA00022679"/>
    </source>
</evidence>
<evidence type="ECO:0000313" key="4">
    <source>
        <dbReference type="EMBL" id="MEM5948547.1"/>
    </source>
</evidence>
<organism evidence="4 5">
    <name type="scientific">Rarispira pelagica</name>
    <dbReference type="NCBI Taxonomy" id="3141764"/>
    <lineage>
        <taxon>Bacteria</taxon>
        <taxon>Pseudomonadati</taxon>
        <taxon>Spirochaetota</taxon>
        <taxon>Spirochaetia</taxon>
        <taxon>Winmispirales</taxon>
        <taxon>Winmispiraceae</taxon>
        <taxon>Rarispira</taxon>
    </lineage>
</organism>
<protein>
    <recommendedName>
        <fullName evidence="2">Homoserine O-acetyltransferase</fullName>
        <shortName evidence="2">HAT</shortName>
        <ecNumber evidence="2">2.3.1.31</ecNumber>
    </recommendedName>
    <alternativeName>
        <fullName evidence="2">Homoserine transacetylase</fullName>
        <shortName evidence="2">HTA</shortName>
    </alternativeName>
</protein>
<comment type="subcellular location">
    <subcellularLocation>
        <location evidence="2">Cytoplasm</location>
    </subcellularLocation>
</comment>